<organism evidence="1 2">
    <name type="scientific">Adhaeribacter soli</name>
    <dbReference type="NCBI Taxonomy" id="2607655"/>
    <lineage>
        <taxon>Bacteria</taxon>
        <taxon>Pseudomonadati</taxon>
        <taxon>Bacteroidota</taxon>
        <taxon>Cytophagia</taxon>
        <taxon>Cytophagales</taxon>
        <taxon>Hymenobacteraceae</taxon>
        <taxon>Adhaeribacter</taxon>
    </lineage>
</organism>
<dbReference type="AlphaFoldDB" id="A0A5N1IZE0"/>
<accession>A0A5N1IZE0</accession>
<protein>
    <submittedName>
        <fullName evidence="1">Uncharacterized protein</fullName>
    </submittedName>
</protein>
<reference evidence="1 2" key="1">
    <citation type="submission" date="2019-09" db="EMBL/GenBank/DDBJ databases">
        <title>Genome sequence of Adhaeribacter sp. M2.</title>
        <authorList>
            <person name="Srinivasan S."/>
        </authorList>
    </citation>
    <scope>NUCLEOTIDE SEQUENCE [LARGE SCALE GENOMIC DNA]</scope>
    <source>
        <strain evidence="1 2">M2</strain>
    </source>
</reference>
<keyword evidence="2" id="KW-1185">Reference proteome</keyword>
<comment type="caution">
    <text evidence="1">The sequence shown here is derived from an EMBL/GenBank/DDBJ whole genome shotgun (WGS) entry which is preliminary data.</text>
</comment>
<dbReference type="EMBL" id="VTWT01000004">
    <property type="protein sequence ID" value="KAA9338826.1"/>
    <property type="molecule type" value="Genomic_DNA"/>
</dbReference>
<evidence type="ECO:0000313" key="1">
    <source>
        <dbReference type="EMBL" id="KAA9338826.1"/>
    </source>
</evidence>
<evidence type="ECO:0000313" key="2">
    <source>
        <dbReference type="Proteomes" id="UP000326570"/>
    </source>
</evidence>
<dbReference type="RefSeq" id="WP_150903459.1">
    <property type="nucleotide sequence ID" value="NZ_VTWT01000004.1"/>
</dbReference>
<name>A0A5N1IZE0_9BACT</name>
<proteinExistence type="predicted"/>
<dbReference type="Proteomes" id="UP000326570">
    <property type="component" value="Unassembled WGS sequence"/>
</dbReference>
<gene>
    <name evidence="1" type="ORF">F0P94_08515</name>
</gene>
<sequence>MVHPKDFGIDIYVGGGIWGPSFQAKLFTPDLLDHRRRGFKVNTLYILKGHRSGEPDTFKIKFNKDEIDSLYRLSYTYLSESYKSVQVRDKGMTTMDGPSISVSIIYEKKELACTEWDMQYITSPSKEAGNLFSFINKRLPKEFKLY</sequence>